<dbReference type="InterPro" id="IPR032675">
    <property type="entry name" value="LRR_dom_sf"/>
</dbReference>
<reference evidence="1 2" key="1">
    <citation type="submission" date="2021-08" db="EMBL/GenBank/DDBJ databases">
        <title>Draft Genome Sequence of Phanerochaete sordida strain YK-624.</title>
        <authorList>
            <person name="Mori T."/>
            <person name="Dohra H."/>
            <person name="Suzuki T."/>
            <person name="Kawagishi H."/>
            <person name="Hirai H."/>
        </authorList>
    </citation>
    <scope>NUCLEOTIDE SEQUENCE [LARGE SCALE GENOMIC DNA]</scope>
    <source>
        <strain evidence="1 2">YK-624</strain>
    </source>
</reference>
<accession>A0A9P3FYM0</accession>
<organism evidence="1 2">
    <name type="scientific">Phanerochaete sordida</name>
    <dbReference type="NCBI Taxonomy" id="48140"/>
    <lineage>
        <taxon>Eukaryota</taxon>
        <taxon>Fungi</taxon>
        <taxon>Dikarya</taxon>
        <taxon>Basidiomycota</taxon>
        <taxon>Agaricomycotina</taxon>
        <taxon>Agaricomycetes</taxon>
        <taxon>Polyporales</taxon>
        <taxon>Phanerochaetaceae</taxon>
        <taxon>Phanerochaete</taxon>
    </lineage>
</organism>
<comment type="caution">
    <text evidence="1">The sequence shown here is derived from an EMBL/GenBank/DDBJ whole genome shotgun (WGS) entry which is preliminary data.</text>
</comment>
<evidence type="ECO:0000313" key="1">
    <source>
        <dbReference type="EMBL" id="GJE85638.1"/>
    </source>
</evidence>
<evidence type="ECO:0008006" key="3">
    <source>
        <dbReference type="Google" id="ProtNLM"/>
    </source>
</evidence>
<protein>
    <recommendedName>
        <fullName evidence="3">RNI-like protein</fullName>
    </recommendedName>
</protein>
<proteinExistence type="predicted"/>
<dbReference type="Gene3D" id="3.80.10.10">
    <property type="entry name" value="Ribonuclease Inhibitor"/>
    <property type="match status" value="1"/>
</dbReference>
<dbReference type="Proteomes" id="UP000703269">
    <property type="component" value="Unassembled WGS sequence"/>
</dbReference>
<name>A0A9P3FYM0_9APHY</name>
<dbReference type="AlphaFoldDB" id="A0A9P3FYM0"/>
<sequence>MADYDIPLIDEDNPLYCPSVPAVSFLESIRRQLQDKTALSRENTPELDPDHDDSLLLPSFARLLDKSVTDDDLLELAYNPGLSDTLLDEDSGDTSISSVLQGLTFRGLTVPLPPRIAGRDSLIQPDSPPSFSELQGPARRKVSFSSINDGSFELSGKAEPIRYFARGSSPCEAHMRRVPAASERGIGWKAKAHELQETMKTLEDEVYGTAVGTETPRGMATLISRLDNLLPGIRLTDVLSAAVSHQDLVDILCANGFMNARVLNAFRTSEIEYIDLAASLADESGLNMDAKDLLQALAKPNSFLFLHEINLSRSALRDSDIIRLHHLPRLARLWLQATGITNEAIFLLIPLKRCLQELDVADNPDIDDDVVVAFDMLSRLLYLKFSGTNVTIAGLRRFVKSLQKRGHTMDLEIPESCVEHLRQLHLKYIPHPAPPLITDPKAVNSLTSAAIAHNLAAHAAANPNAPSDGTTPLLARQLEELLENRKADLYARELIGLD</sequence>
<dbReference type="SUPFAM" id="SSF52047">
    <property type="entry name" value="RNI-like"/>
    <property type="match status" value="1"/>
</dbReference>
<evidence type="ECO:0000313" key="2">
    <source>
        <dbReference type="Proteomes" id="UP000703269"/>
    </source>
</evidence>
<dbReference type="OrthoDB" id="120976at2759"/>
<keyword evidence="2" id="KW-1185">Reference proteome</keyword>
<gene>
    <name evidence="1" type="ORF">PsYK624_017170</name>
</gene>
<dbReference type="EMBL" id="BPQB01000002">
    <property type="protein sequence ID" value="GJE85638.1"/>
    <property type="molecule type" value="Genomic_DNA"/>
</dbReference>